<dbReference type="Proteomes" id="UP000422764">
    <property type="component" value="Chromosome"/>
</dbReference>
<dbReference type="AlphaFoldDB" id="A0A6I6EMQ5"/>
<evidence type="ECO:0000313" key="2">
    <source>
        <dbReference type="EMBL" id="QGU94959.1"/>
    </source>
</evidence>
<evidence type="ECO:0000259" key="1">
    <source>
        <dbReference type="Pfam" id="PF21778"/>
    </source>
</evidence>
<organism evidence="2 3">
    <name type="scientific">Clostridium bovifaecis</name>
    <dbReference type="NCBI Taxonomy" id="2184719"/>
    <lineage>
        <taxon>Bacteria</taxon>
        <taxon>Bacillati</taxon>
        <taxon>Bacillota</taxon>
        <taxon>Clostridia</taxon>
        <taxon>Eubacteriales</taxon>
        <taxon>Clostridiaceae</taxon>
        <taxon>Clostridium</taxon>
    </lineage>
</organism>
<accession>A0A6I6EMQ5</accession>
<dbReference type="EMBL" id="CP046522">
    <property type="protein sequence ID" value="QGU94959.1"/>
    <property type="molecule type" value="Genomic_DNA"/>
</dbReference>
<dbReference type="Pfam" id="PF21778">
    <property type="entry name" value="DUF6873"/>
    <property type="match status" value="1"/>
</dbReference>
<sequence length="237" mass="26660">MKKIIVDYRITDEEISNLLKFRYEILACPPCESLYAAVCGHPDMLLHIIDNASIMVHKDMPKEFIEVLKKSNINVFLSNSSLSSFYPYDIILNAVSISNLFVHYIDYTDENLLDIMSKTKNLIKVKQGYTKCSTAIVNAKAVITSDIGIAKALNKENIDILLLPPGDIELPGLNYGFIGGTCGLIEEKTMAFYGNLDCYTYGKDVINFLKKHKVEPFYLRKGKLIDRGSILTVTSNQ</sequence>
<feature type="domain" description="DUF6873" evidence="1">
    <location>
        <begin position="5"/>
        <end position="231"/>
    </location>
</feature>
<name>A0A6I6EMQ5_9CLOT</name>
<gene>
    <name evidence="2" type="ORF">GOM49_07520</name>
</gene>
<protein>
    <recommendedName>
        <fullName evidence="1">DUF6873 domain-containing protein</fullName>
    </recommendedName>
</protein>
<evidence type="ECO:0000313" key="3">
    <source>
        <dbReference type="Proteomes" id="UP000422764"/>
    </source>
</evidence>
<proteinExistence type="predicted"/>
<keyword evidence="3" id="KW-1185">Reference proteome</keyword>
<dbReference type="InterPro" id="IPR049238">
    <property type="entry name" value="DUF6873"/>
</dbReference>
<reference evidence="2 3" key="1">
    <citation type="submission" date="2019-12" db="EMBL/GenBank/DDBJ databases">
        <title>Genome sequenceing of Clostridium bovifaecis.</title>
        <authorList>
            <person name="Yao Y."/>
        </authorList>
    </citation>
    <scope>NUCLEOTIDE SEQUENCE [LARGE SCALE GENOMIC DNA]</scope>
    <source>
        <strain evidence="2 3">BXX</strain>
    </source>
</reference>